<gene>
    <name evidence="1" type="ORF">BN656_01808</name>
</gene>
<name>R7B1P4_9FIRM</name>
<dbReference type="Proteomes" id="UP000018141">
    <property type="component" value="Unassembled WGS sequence"/>
</dbReference>
<sequence>MSVEDYRDNFRYIHGNLTEWLPDGCRAVAADNRYSLARWAGAYWKVSAGMLLRSYAEEYAAPGEEDGAVSRIHISYEEPCTKRQLIEKAARSADESGLNPEDGDIHMYYPYPDMHLPLAIYSDKWLPRRGELTNNYRNFAADRLEMFDEAQTWDELIADGMFAEYSNSYLAVMSPGTSDKLPVFIKYSNDRAPQYRICTEIYDDADGRRIVKRPMTDAAAEHIAALAGNGSKLDERYKNYFAEKGVKVSANSCHMEGSNAVIEFLEYGTLESKLADFLAKGNIQAAMDTVRTFADIVRYNSSYNVWDIDMIFKNIFVNDNLDEWIITDYEWTWQIDNADVRDIADYIIQRAVYYFIADNQGIQDGTDELYEAAGVTKPQLASHCYERDNEFERKFQEHVKSGHIGLNDIYSREHGIVFNAGGLAEEKIHRIKQDSIDAGADPCDIRITGELKELNIKTEGRKAVTVHPAHCCCFVYIKGTSVPCRISTNGMKINNRLYAFTGTQPEITFTMKDRTDELDIQMYVSNQGSGDSPAFVAAVRAYTWKRLFV</sequence>
<reference evidence="1" key="1">
    <citation type="submission" date="2012-11" db="EMBL/GenBank/DDBJ databases">
        <title>Dependencies among metagenomic species, viruses, plasmids and units of genetic variation.</title>
        <authorList>
            <person name="Nielsen H.B."/>
            <person name="Almeida M."/>
            <person name="Juncker A.S."/>
            <person name="Rasmussen S."/>
            <person name="Li J."/>
            <person name="Sunagawa S."/>
            <person name="Plichta D."/>
            <person name="Gautier L."/>
            <person name="Le Chatelier E."/>
            <person name="Peletier E."/>
            <person name="Bonde I."/>
            <person name="Nielsen T."/>
            <person name="Manichanh C."/>
            <person name="Arumugam M."/>
            <person name="Batto J."/>
            <person name="Santos M.B.Q.D."/>
            <person name="Blom N."/>
            <person name="Borruel N."/>
            <person name="Burgdorf K.S."/>
            <person name="Boumezbeur F."/>
            <person name="Casellas F."/>
            <person name="Dore J."/>
            <person name="Guarner F."/>
            <person name="Hansen T."/>
            <person name="Hildebrand F."/>
            <person name="Kaas R.S."/>
            <person name="Kennedy S."/>
            <person name="Kristiansen K."/>
            <person name="Kultima J.R."/>
            <person name="Leonard P."/>
            <person name="Levenez F."/>
            <person name="Lund O."/>
            <person name="Moumen B."/>
            <person name="Le Paslier D."/>
            <person name="Pons N."/>
            <person name="Pedersen O."/>
            <person name="Prifti E."/>
            <person name="Qin J."/>
            <person name="Raes J."/>
            <person name="Tap J."/>
            <person name="Tims S."/>
            <person name="Ussery D.W."/>
            <person name="Yamada T."/>
            <person name="MetaHit consortium"/>
            <person name="Renault P."/>
            <person name="Sicheritz-Ponten T."/>
            <person name="Bork P."/>
            <person name="Wang J."/>
            <person name="Brunak S."/>
            <person name="Ehrlich S.D."/>
        </authorList>
    </citation>
    <scope>NUCLEOTIDE SEQUENCE [LARGE SCALE GENOMIC DNA]</scope>
</reference>
<proteinExistence type="predicted"/>
<comment type="caution">
    <text evidence="1">The sequence shown here is derived from an EMBL/GenBank/DDBJ whole genome shotgun (WGS) entry which is preliminary data.</text>
</comment>
<protein>
    <submittedName>
        <fullName evidence="1">Uncharacterized protein</fullName>
    </submittedName>
</protein>
<evidence type="ECO:0000313" key="1">
    <source>
        <dbReference type="EMBL" id="CDD57794.1"/>
    </source>
</evidence>
<organism evidence="1 2">
    <name type="scientific">Bacteroides pectinophilus CAG:437</name>
    <dbReference type="NCBI Taxonomy" id="1263051"/>
    <lineage>
        <taxon>Bacteria</taxon>
        <taxon>Bacillati</taxon>
        <taxon>Bacillota</taxon>
        <taxon>Clostridia</taxon>
        <taxon>Eubacteriales</taxon>
    </lineage>
</organism>
<dbReference type="EMBL" id="CBHH010000052">
    <property type="protein sequence ID" value="CDD57794.1"/>
    <property type="molecule type" value="Genomic_DNA"/>
</dbReference>
<accession>R7B1P4</accession>
<evidence type="ECO:0000313" key="2">
    <source>
        <dbReference type="Proteomes" id="UP000018141"/>
    </source>
</evidence>
<dbReference type="AlphaFoldDB" id="R7B1P4"/>